<accession>A0A8X6VY55</accession>
<name>A0A8X6VY55_TRICX</name>
<dbReference type="EMBL" id="BMAU01021369">
    <property type="protein sequence ID" value="GFY24728.1"/>
    <property type="molecule type" value="Genomic_DNA"/>
</dbReference>
<gene>
    <name evidence="1" type="ORF">TNCV_1017741</name>
</gene>
<evidence type="ECO:0000313" key="1">
    <source>
        <dbReference type="EMBL" id="GFY24728.1"/>
    </source>
</evidence>
<dbReference type="Proteomes" id="UP000887159">
    <property type="component" value="Unassembled WGS sequence"/>
</dbReference>
<comment type="caution">
    <text evidence="1">The sequence shown here is derived from an EMBL/GenBank/DDBJ whole genome shotgun (WGS) entry which is preliminary data.</text>
</comment>
<reference evidence="1" key="1">
    <citation type="submission" date="2020-08" db="EMBL/GenBank/DDBJ databases">
        <title>Multicomponent nature underlies the extraordinary mechanical properties of spider dragline silk.</title>
        <authorList>
            <person name="Kono N."/>
            <person name="Nakamura H."/>
            <person name="Mori M."/>
            <person name="Yoshida Y."/>
            <person name="Ohtoshi R."/>
            <person name="Malay A.D."/>
            <person name="Moran D.A.P."/>
            <person name="Tomita M."/>
            <person name="Numata K."/>
            <person name="Arakawa K."/>
        </authorList>
    </citation>
    <scope>NUCLEOTIDE SEQUENCE</scope>
</reference>
<keyword evidence="2" id="KW-1185">Reference proteome</keyword>
<protein>
    <submittedName>
        <fullName evidence="1">Uncharacterized protein</fullName>
    </submittedName>
</protein>
<dbReference type="AlphaFoldDB" id="A0A8X6VY55"/>
<evidence type="ECO:0000313" key="2">
    <source>
        <dbReference type="Proteomes" id="UP000887159"/>
    </source>
</evidence>
<sequence length="155" mass="17199">MTMTSHEFSPLVQVILMPSFFSRGRHQSSADAQFVLRNLILPRTSKPDGHSRDLSHAVCTYDMAAVDLLHPQNPPTSAGVEPATLSAEGQRQTNSWLEMYANLQSSKTPKSISDKVPYRFVTPFSLNTRPLQKVTSVKESESSVLTPLTCTFLCE</sequence>
<proteinExistence type="predicted"/>
<organism evidence="1 2">
    <name type="scientific">Trichonephila clavipes</name>
    <name type="common">Golden silk orbweaver</name>
    <name type="synonym">Nephila clavipes</name>
    <dbReference type="NCBI Taxonomy" id="2585209"/>
    <lineage>
        <taxon>Eukaryota</taxon>
        <taxon>Metazoa</taxon>
        <taxon>Ecdysozoa</taxon>
        <taxon>Arthropoda</taxon>
        <taxon>Chelicerata</taxon>
        <taxon>Arachnida</taxon>
        <taxon>Araneae</taxon>
        <taxon>Araneomorphae</taxon>
        <taxon>Entelegynae</taxon>
        <taxon>Araneoidea</taxon>
        <taxon>Nephilidae</taxon>
        <taxon>Trichonephila</taxon>
    </lineage>
</organism>